<gene>
    <name evidence="10" type="primary">glyQS</name>
    <name evidence="10" type="ORF">NCTC10112_00207</name>
</gene>
<keyword evidence="3" id="KW-0963">Cytoplasm</keyword>
<evidence type="ECO:0000256" key="8">
    <source>
        <dbReference type="ARBA" id="ARBA00023146"/>
    </source>
</evidence>
<dbReference type="InterPro" id="IPR033731">
    <property type="entry name" value="GlyRS-like_core"/>
</dbReference>
<dbReference type="InterPro" id="IPR045864">
    <property type="entry name" value="aa-tRNA-synth_II/BPL/LPL"/>
</dbReference>
<keyword evidence="4 10" id="KW-0436">Ligase</keyword>
<dbReference type="SUPFAM" id="SSF55681">
    <property type="entry name" value="Class II aaRS and biotin synthetases"/>
    <property type="match status" value="1"/>
</dbReference>
<dbReference type="NCBIfam" id="TIGR00389">
    <property type="entry name" value="glyS_dimeric"/>
    <property type="match status" value="1"/>
</dbReference>
<dbReference type="EC" id="6.1.1.14" evidence="2"/>
<dbReference type="InterPro" id="IPR002314">
    <property type="entry name" value="aa-tRNA-synt_IIb"/>
</dbReference>
<dbReference type="GO" id="GO:0005524">
    <property type="term" value="F:ATP binding"/>
    <property type="evidence" value="ECO:0007669"/>
    <property type="project" value="UniProtKB-KW"/>
</dbReference>
<accession>A0A448ZVX5</accession>
<evidence type="ECO:0000256" key="2">
    <source>
        <dbReference type="ARBA" id="ARBA00012829"/>
    </source>
</evidence>
<dbReference type="Pfam" id="PF00587">
    <property type="entry name" value="tRNA-synt_2b"/>
    <property type="match status" value="1"/>
</dbReference>
<dbReference type="Pfam" id="PF03129">
    <property type="entry name" value="HGTP_anticodon"/>
    <property type="match status" value="1"/>
</dbReference>
<evidence type="ECO:0000256" key="7">
    <source>
        <dbReference type="ARBA" id="ARBA00022917"/>
    </source>
</evidence>
<comment type="similarity">
    <text evidence="1">Belongs to the class-II aminoacyl-tRNA synthetase family.</text>
</comment>
<organism evidence="10 11">
    <name type="scientific">Metamycoplasma orale</name>
    <name type="common">Mycoplasma orale</name>
    <dbReference type="NCBI Taxonomy" id="2121"/>
    <lineage>
        <taxon>Bacteria</taxon>
        <taxon>Bacillati</taxon>
        <taxon>Mycoplasmatota</taxon>
        <taxon>Mycoplasmoidales</taxon>
        <taxon>Metamycoplasmataceae</taxon>
        <taxon>Metamycoplasma</taxon>
    </lineage>
</organism>
<dbReference type="InterPro" id="IPR004154">
    <property type="entry name" value="Anticodon-bd"/>
</dbReference>
<dbReference type="PANTHER" id="PTHR10745:SF8">
    <property type="entry name" value="DNA POLYMERASE SUBUNIT GAMMA-2, MITOCHONDRIAL"/>
    <property type="match status" value="1"/>
</dbReference>
<dbReference type="InterPro" id="IPR006195">
    <property type="entry name" value="aa-tRNA-synth_II"/>
</dbReference>
<dbReference type="KEGG" id="mob:NCTC10112_00207"/>
<dbReference type="RefSeq" id="WP_022936165.1">
    <property type="nucleotide sequence ID" value="NZ_LR214940.1"/>
</dbReference>
<evidence type="ECO:0000256" key="5">
    <source>
        <dbReference type="ARBA" id="ARBA00022741"/>
    </source>
</evidence>
<dbReference type="NCBIfam" id="NF003211">
    <property type="entry name" value="PRK04173.1"/>
    <property type="match status" value="1"/>
</dbReference>
<dbReference type="CDD" id="cd00858">
    <property type="entry name" value="GlyRS_anticodon"/>
    <property type="match status" value="1"/>
</dbReference>
<sequence length="458" mass="53914">MASNNSKKDIQEIINHLKTSGFVYQNSEIYGGVINTWDYGPYAVNMLNEIKKNWIKEFISKEKNYLIDSKIIMHSNVWKASGHLDNFSDFLIDNKINNKRYRADHIVKDLFPEINVEKLNNIELEKIVKEKVKEYDGSKCDWGKIQSFNLMFKTQMGAIENENSITYLRPETAQGIFVNFKNVVRTTRAKLPFGIGQIGKSFRNEITPRDFIFRTREFEQMELEFFCEKEIADKFYKYWIEKCKNFVTKLGLNPKNLRVRPHEKEELSHYSKGTSDIEYLFPFGWGELLGIANRGDYDLQQHMKYSGQSLEYLNDEGKKIIPYVIEPSIGLDRLLFALLIDSYEVEKLENDERIVLHLDYKICPYQVAIFPLMKKLNEKAKEVYNYLLENSDLRLTYDESGSIGKRYRRQDALGTFFAITIDFDSLEKDTVTIRHRDTMKQDIVKISEIQNYLKNFAK</sequence>
<dbReference type="Proteomes" id="UP000290482">
    <property type="component" value="Chromosome"/>
</dbReference>
<dbReference type="SUPFAM" id="SSF52954">
    <property type="entry name" value="Class II aaRS ABD-related"/>
    <property type="match status" value="1"/>
</dbReference>
<dbReference type="AlphaFoldDB" id="A0A448ZVX5"/>
<feature type="domain" description="Aminoacyl-transfer RNA synthetases class-II family profile" evidence="9">
    <location>
        <begin position="107"/>
        <end position="371"/>
    </location>
</feature>
<dbReference type="InterPro" id="IPR036621">
    <property type="entry name" value="Anticodon-bd_dom_sf"/>
</dbReference>
<dbReference type="CDD" id="cd00774">
    <property type="entry name" value="GlyRS-like_core"/>
    <property type="match status" value="1"/>
</dbReference>
<dbReference type="PROSITE" id="PS50862">
    <property type="entry name" value="AA_TRNA_LIGASE_II"/>
    <property type="match status" value="1"/>
</dbReference>
<dbReference type="PRINTS" id="PR01043">
    <property type="entry name" value="TRNASYNTHGLY"/>
</dbReference>
<reference evidence="10 11" key="1">
    <citation type="submission" date="2019-01" db="EMBL/GenBank/DDBJ databases">
        <authorList>
            <consortium name="Pathogen Informatics"/>
        </authorList>
    </citation>
    <scope>NUCLEOTIDE SEQUENCE [LARGE SCALE GENOMIC DNA]</scope>
    <source>
        <strain evidence="10 11">NCTC10112</strain>
    </source>
</reference>
<keyword evidence="8" id="KW-0030">Aminoacyl-tRNA synthetase</keyword>
<evidence type="ECO:0000313" key="10">
    <source>
        <dbReference type="EMBL" id="VEU55400.1"/>
    </source>
</evidence>
<name>A0A448ZVX5_METOS</name>
<evidence type="ECO:0000256" key="4">
    <source>
        <dbReference type="ARBA" id="ARBA00022598"/>
    </source>
</evidence>
<dbReference type="GO" id="GO:0005737">
    <property type="term" value="C:cytoplasm"/>
    <property type="evidence" value="ECO:0007669"/>
    <property type="project" value="InterPro"/>
</dbReference>
<dbReference type="OrthoDB" id="9760853at2"/>
<dbReference type="PANTHER" id="PTHR10745">
    <property type="entry name" value="GLYCYL-TRNA SYNTHETASE/DNA POLYMERASE SUBUNIT GAMMA-2"/>
    <property type="match status" value="1"/>
</dbReference>
<dbReference type="EMBL" id="LR214940">
    <property type="protein sequence ID" value="VEU55400.1"/>
    <property type="molecule type" value="Genomic_DNA"/>
</dbReference>
<dbReference type="GO" id="GO:0004820">
    <property type="term" value="F:glycine-tRNA ligase activity"/>
    <property type="evidence" value="ECO:0007669"/>
    <property type="project" value="UniProtKB-EC"/>
</dbReference>
<keyword evidence="6" id="KW-0067">ATP-binding</keyword>
<evidence type="ECO:0000256" key="3">
    <source>
        <dbReference type="ARBA" id="ARBA00022490"/>
    </source>
</evidence>
<evidence type="ECO:0000259" key="9">
    <source>
        <dbReference type="PROSITE" id="PS50862"/>
    </source>
</evidence>
<keyword evidence="7" id="KW-0648">Protein biosynthesis</keyword>
<evidence type="ECO:0000313" key="11">
    <source>
        <dbReference type="Proteomes" id="UP000290482"/>
    </source>
</evidence>
<dbReference type="InterPro" id="IPR027031">
    <property type="entry name" value="Gly-tRNA_synthase/POLG2"/>
</dbReference>
<protein>
    <recommendedName>
        <fullName evidence="2">glycine--tRNA ligase</fullName>
        <ecNumber evidence="2">6.1.1.14</ecNumber>
    </recommendedName>
</protein>
<dbReference type="InterPro" id="IPR002315">
    <property type="entry name" value="tRNA-synt_gly"/>
</dbReference>
<proteinExistence type="inferred from homology"/>
<evidence type="ECO:0000256" key="1">
    <source>
        <dbReference type="ARBA" id="ARBA00008226"/>
    </source>
</evidence>
<dbReference type="GO" id="GO:0006426">
    <property type="term" value="P:glycyl-tRNA aminoacylation"/>
    <property type="evidence" value="ECO:0007669"/>
    <property type="project" value="InterPro"/>
</dbReference>
<dbReference type="Gene3D" id="3.40.50.800">
    <property type="entry name" value="Anticodon-binding domain"/>
    <property type="match status" value="1"/>
</dbReference>
<dbReference type="Gene3D" id="3.30.930.10">
    <property type="entry name" value="Bira Bifunctional Protein, Domain 2"/>
    <property type="match status" value="1"/>
</dbReference>
<keyword evidence="5" id="KW-0547">Nucleotide-binding</keyword>
<evidence type="ECO:0000256" key="6">
    <source>
        <dbReference type="ARBA" id="ARBA00022840"/>
    </source>
</evidence>
<keyword evidence="11" id="KW-1185">Reference proteome</keyword>